<feature type="binding site" evidence="8">
    <location>
        <position position="276"/>
    </location>
    <ligand>
        <name>pyridoxal 5'-phosphate</name>
        <dbReference type="ChEBI" id="CHEBI:597326"/>
    </ligand>
</feature>
<evidence type="ECO:0000256" key="2">
    <source>
        <dbReference type="ARBA" id="ARBA00022571"/>
    </source>
</evidence>
<dbReference type="RefSeq" id="WP_169536761.1">
    <property type="nucleotide sequence ID" value="NZ_JABBZE010000149.1"/>
</dbReference>
<dbReference type="FunFam" id="3.40.640.10:FF:000004">
    <property type="entry name" value="Acetylornithine aminotransferase"/>
    <property type="match status" value="1"/>
</dbReference>
<feature type="binding site" evidence="8">
    <location>
        <position position="134"/>
    </location>
    <ligand>
        <name>pyridoxal 5'-phosphate</name>
        <dbReference type="ChEBI" id="CHEBI:597326"/>
    </ligand>
</feature>
<dbReference type="GO" id="GO:0006526">
    <property type="term" value="P:L-arginine biosynthetic process"/>
    <property type="evidence" value="ECO:0007669"/>
    <property type="project" value="UniProtKB-UniRule"/>
</dbReference>
<protein>
    <recommendedName>
        <fullName evidence="8">Acetylornithine aminotransferase</fullName>
        <shortName evidence="8">ACOAT</shortName>
        <ecNumber evidence="8">2.6.1.11</ecNumber>
    </recommendedName>
</protein>
<comment type="miscellaneous">
    <text evidence="8">May also have succinyldiaminopimelate aminotransferase activity, thus carrying out the corresponding step in lysine biosynthesis.</text>
</comment>
<comment type="catalytic activity">
    <reaction evidence="7">
        <text>L-2,4-diaminobutanoate + 2-oxoglutarate = L-aspartate 4-semialdehyde + L-glutamate</text>
        <dbReference type="Rhea" id="RHEA:11160"/>
        <dbReference type="ChEBI" id="CHEBI:16810"/>
        <dbReference type="ChEBI" id="CHEBI:29985"/>
        <dbReference type="ChEBI" id="CHEBI:58761"/>
        <dbReference type="ChEBI" id="CHEBI:537519"/>
        <dbReference type="EC" id="2.6.1.76"/>
    </reaction>
</comment>
<accession>A0A848NJE0</accession>
<dbReference type="GO" id="GO:0005737">
    <property type="term" value="C:cytoplasm"/>
    <property type="evidence" value="ECO:0007669"/>
    <property type="project" value="UniProtKB-SubCell"/>
</dbReference>
<dbReference type="GO" id="GO:0042802">
    <property type="term" value="F:identical protein binding"/>
    <property type="evidence" value="ECO:0007669"/>
    <property type="project" value="TreeGrafter"/>
</dbReference>
<dbReference type="PANTHER" id="PTHR11986">
    <property type="entry name" value="AMINOTRANSFERASE CLASS III"/>
    <property type="match status" value="1"/>
</dbReference>
<evidence type="ECO:0000256" key="6">
    <source>
        <dbReference type="ARBA" id="ARBA00022898"/>
    </source>
</evidence>
<dbReference type="GO" id="GO:0030170">
    <property type="term" value="F:pyridoxal phosphate binding"/>
    <property type="evidence" value="ECO:0007669"/>
    <property type="project" value="InterPro"/>
</dbReference>
<dbReference type="Proteomes" id="UP000542405">
    <property type="component" value="Unassembled WGS sequence"/>
</dbReference>
<evidence type="ECO:0000256" key="5">
    <source>
        <dbReference type="ARBA" id="ARBA00022679"/>
    </source>
</evidence>
<keyword evidence="6 8" id="KW-0663">Pyridoxal phosphate</keyword>
<dbReference type="HAMAP" id="MF_01107">
    <property type="entry name" value="ArgD_aminotrans_3"/>
    <property type="match status" value="1"/>
</dbReference>
<feature type="binding site" evidence="8">
    <location>
        <begin position="219"/>
        <end position="222"/>
    </location>
    <ligand>
        <name>pyridoxal 5'-phosphate</name>
        <dbReference type="ChEBI" id="CHEBI:597326"/>
    </ligand>
</feature>
<dbReference type="InterPro" id="IPR015422">
    <property type="entry name" value="PyrdxlP-dep_Trfase_small"/>
</dbReference>
<dbReference type="PIRSF" id="PIRSF000521">
    <property type="entry name" value="Transaminase_4ab_Lys_Orn"/>
    <property type="match status" value="1"/>
</dbReference>
<evidence type="ECO:0000313" key="10">
    <source>
        <dbReference type="Proteomes" id="UP000542405"/>
    </source>
</evidence>
<dbReference type="Pfam" id="PF00202">
    <property type="entry name" value="Aminotran_3"/>
    <property type="match status" value="1"/>
</dbReference>
<reference evidence="9 10" key="1">
    <citation type="submission" date="2020-04" db="EMBL/GenBank/DDBJ databases">
        <title>Achromobacter ruhlandii genome sequencing and assembly.</title>
        <authorList>
            <person name="Martins R.C.R."/>
            <person name="Perdigao-Neto L.V."/>
            <person name="Levin A.S.S."/>
            <person name="Costa S.F."/>
        </authorList>
    </citation>
    <scope>NUCLEOTIDE SEQUENCE [LARGE SCALE GENOMIC DNA]</scope>
    <source>
        <strain evidence="9 10">9035ralo</strain>
    </source>
</reference>
<gene>
    <name evidence="8" type="primary">argD</name>
    <name evidence="9" type="ORF">HGQ98_14230</name>
</gene>
<sequence>MEFSQYNVNALMEITSRPDLVFVRGQGSWLEDHAGKRYLDFVQGWAVNTLGHSAPEMQKALLDQSKLLMNPSPAFYNLPSIELATRLTGASVFDRVFFANSGGEANEGAIKLARKWGQVNKKGAYKIITMNHGFHGRTLATMSASGKPGWDKMFAPQVEGFPKAEINDLESVRKLIDDQTVAIMLEPVQGEAGVIPATKEFMQGLRKLADEHKLLFIVDEVQTGMGRTGTLFAYQQSDVVPDIMTLAKGIGGGVPLAALLARQEVCVFSHGDQGGTYNGNPLMAAVGVAVFDALAAPGFMESVNARAKQLSDGLLALSAKYGMKGERGMGLLRALVMDRDDGPAIVEAARNLTPNGLLLNAPRGNLLRFMPALNVTAEEIDTMLGQLEGLIAQVRKA</sequence>
<comment type="catalytic activity">
    <reaction evidence="8">
        <text>N(2)-acetyl-L-ornithine + 2-oxoglutarate = N-acetyl-L-glutamate 5-semialdehyde + L-glutamate</text>
        <dbReference type="Rhea" id="RHEA:18049"/>
        <dbReference type="ChEBI" id="CHEBI:16810"/>
        <dbReference type="ChEBI" id="CHEBI:29123"/>
        <dbReference type="ChEBI" id="CHEBI:29985"/>
        <dbReference type="ChEBI" id="CHEBI:57805"/>
        <dbReference type="EC" id="2.6.1.11"/>
    </reaction>
</comment>
<dbReference type="InterPro" id="IPR015424">
    <property type="entry name" value="PyrdxlP-dep_Trfase"/>
</dbReference>
<dbReference type="InterPro" id="IPR050103">
    <property type="entry name" value="Class-III_PLP-dep_AT"/>
</dbReference>
<dbReference type="EC" id="2.6.1.11" evidence="8"/>
<keyword evidence="8" id="KW-0963">Cytoplasm</keyword>
<evidence type="ECO:0000256" key="7">
    <source>
        <dbReference type="ARBA" id="ARBA00049111"/>
    </source>
</evidence>
<dbReference type="InterPro" id="IPR015421">
    <property type="entry name" value="PyrdxlP-dep_Trfase_major"/>
</dbReference>
<evidence type="ECO:0000256" key="4">
    <source>
        <dbReference type="ARBA" id="ARBA00022605"/>
    </source>
</evidence>
<comment type="caution">
    <text evidence="8">Lacks conserved residue(s) required for the propagation of feature annotation.</text>
</comment>
<dbReference type="Gene3D" id="3.90.1150.10">
    <property type="entry name" value="Aspartate Aminotransferase, domain 1"/>
    <property type="match status" value="1"/>
</dbReference>
<evidence type="ECO:0000256" key="3">
    <source>
        <dbReference type="ARBA" id="ARBA00022576"/>
    </source>
</evidence>
<dbReference type="NCBIfam" id="NF002985">
    <property type="entry name" value="PRK03715.1"/>
    <property type="match status" value="1"/>
</dbReference>
<dbReference type="GO" id="GO:0045303">
    <property type="term" value="F:diaminobutyrate-2-oxoglutarate transaminase activity"/>
    <property type="evidence" value="ECO:0007669"/>
    <property type="project" value="UniProtKB-EC"/>
</dbReference>
<feature type="modified residue" description="N6-(pyridoxal phosphate)lysine" evidence="8">
    <location>
        <position position="248"/>
    </location>
</feature>
<evidence type="ECO:0000256" key="1">
    <source>
        <dbReference type="ARBA" id="ARBA00004946"/>
    </source>
</evidence>
<dbReference type="CDD" id="cd00610">
    <property type="entry name" value="OAT_like"/>
    <property type="match status" value="1"/>
</dbReference>
<dbReference type="NCBIfam" id="NF002325">
    <property type="entry name" value="PRK01278.1"/>
    <property type="match status" value="1"/>
</dbReference>
<comment type="similarity">
    <text evidence="8">Belongs to the class-III pyridoxal-phosphate-dependent aminotransferase family. ArgD subfamily.</text>
</comment>
<proteinExistence type="inferred from homology"/>
<comment type="cofactor">
    <cofactor evidence="8">
        <name>pyridoxal 5'-phosphate</name>
        <dbReference type="ChEBI" id="CHEBI:597326"/>
    </cofactor>
    <text evidence="8">Binds 1 pyridoxal phosphate per subunit.</text>
</comment>
<dbReference type="SUPFAM" id="SSF53383">
    <property type="entry name" value="PLP-dependent transferases"/>
    <property type="match status" value="1"/>
</dbReference>
<dbReference type="PANTHER" id="PTHR11986:SF79">
    <property type="entry name" value="ACETYLORNITHINE AMINOTRANSFERASE, MITOCHONDRIAL"/>
    <property type="match status" value="1"/>
</dbReference>
<dbReference type="InterPro" id="IPR049704">
    <property type="entry name" value="Aminotrans_3_PPA_site"/>
</dbReference>
<comment type="subcellular location">
    <subcellularLocation>
        <location evidence="8">Cytoplasm</location>
    </subcellularLocation>
</comment>
<dbReference type="UniPathway" id="UPA00068">
    <property type="reaction ID" value="UER00109"/>
</dbReference>
<dbReference type="Gene3D" id="3.40.640.10">
    <property type="entry name" value="Type I PLP-dependent aspartate aminotransferase-like (Major domain)"/>
    <property type="match status" value="1"/>
</dbReference>
<comment type="pathway">
    <text evidence="8">Amino-acid biosynthesis; L-arginine biosynthesis; N(2)-acetyl-L-ornithine from L-glutamate: step 4/4.</text>
</comment>
<organism evidence="9 10">
    <name type="scientific">Achromobacter ruhlandii</name>
    <dbReference type="NCBI Taxonomy" id="72557"/>
    <lineage>
        <taxon>Bacteria</taxon>
        <taxon>Pseudomonadati</taxon>
        <taxon>Pseudomonadota</taxon>
        <taxon>Betaproteobacteria</taxon>
        <taxon>Burkholderiales</taxon>
        <taxon>Alcaligenaceae</taxon>
        <taxon>Achromobacter</taxon>
    </lineage>
</organism>
<dbReference type="AlphaFoldDB" id="A0A848NJE0"/>
<keyword evidence="5 8" id="KW-0808">Transferase</keyword>
<evidence type="ECO:0000256" key="8">
    <source>
        <dbReference type="HAMAP-Rule" id="MF_01107"/>
    </source>
</evidence>
<keyword evidence="4 8" id="KW-0028">Amino-acid biosynthesis</keyword>
<comment type="caution">
    <text evidence="9">The sequence shown here is derived from an EMBL/GenBank/DDBJ whole genome shotgun (WGS) entry which is preliminary data.</text>
</comment>
<evidence type="ECO:0000313" key="9">
    <source>
        <dbReference type="EMBL" id="NMU90922.1"/>
    </source>
</evidence>
<dbReference type="EMBL" id="JABBZE010000149">
    <property type="protein sequence ID" value="NMU90922.1"/>
    <property type="molecule type" value="Genomic_DNA"/>
</dbReference>
<comment type="subunit">
    <text evidence="8">Homodimer.</text>
</comment>
<dbReference type="GO" id="GO:0003992">
    <property type="term" value="F:N2-acetyl-L-ornithine:2-oxoglutarate 5-aminotransferase activity"/>
    <property type="evidence" value="ECO:0007669"/>
    <property type="project" value="UniProtKB-UniRule"/>
</dbReference>
<comment type="pathway">
    <text evidence="1">Amine and polyamine biosynthesis; ectoine biosynthesis; L-ectoine from L-aspartate 4-semialdehyde: step 1/3.</text>
</comment>
<name>A0A848NJE0_9BURK</name>
<keyword evidence="2 8" id="KW-0055">Arginine biosynthesis</keyword>
<dbReference type="PROSITE" id="PS00600">
    <property type="entry name" value="AA_TRANSFER_CLASS_3"/>
    <property type="match status" value="1"/>
</dbReference>
<dbReference type="InterPro" id="IPR005814">
    <property type="entry name" value="Aminotrans_3"/>
</dbReference>
<dbReference type="InterPro" id="IPR004636">
    <property type="entry name" value="AcOrn/SuccOrn_fam"/>
</dbReference>
<feature type="binding site" evidence="8">
    <location>
        <position position="137"/>
    </location>
    <ligand>
        <name>N(2)-acetyl-L-ornithine</name>
        <dbReference type="ChEBI" id="CHEBI:57805"/>
    </ligand>
</feature>
<keyword evidence="3 8" id="KW-0032">Aminotransferase</keyword>